<dbReference type="InterPro" id="IPR045886">
    <property type="entry name" value="ThiF/MoeB/HesA"/>
</dbReference>
<dbReference type="EC" id="2.7.7.80" evidence="9"/>
<dbReference type="GO" id="GO:0005829">
    <property type="term" value="C:cytosol"/>
    <property type="evidence" value="ECO:0007669"/>
    <property type="project" value="TreeGrafter"/>
</dbReference>
<dbReference type="PANTHER" id="PTHR10953">
    <property type="entry name" value="UBIQUITIN-ACTIVATING ENZYME E1"/>
    <property type="match status" value="1"/>
</dbReference>
<evidence type="ECO:0000256" key="2">
    <source>
        <dbReference type="ARBA" id="ARBA00009919"/>
    </source>
</evidence>
<dbReference type="EMBL" id="CP027860">
    <property type="protein sequence ID" value="AVP97388.1"/>
    <property type="molecule type" value="Genomic_DNA"/>
</dbReference>
<comment type="function">
    <text evidence="7">Catalyzes the adenylation by ATP of the carboxyl group of the C-terminal glycine of sulfur carrier protein MoaD.</text>
</comment>
<dbReference type="GO" id="GO:0008641">
    <property type="term" value="F:ubiquitin-like modifier activating enzyme activity"/>
    <property type="evidence" value="ECO:0007669"/>
    <property type="project" value="InterPro"/>
</dbReference>
<keyword evidence="3" id="KW-0808">Transferase</keyword>
<dbReference type="RefSeq" id="WP_106891312.1">
    <property type="nucleotide sequence ID" value="NZ_CP027860.1"/>
</dbReference>
<comment type="similarity">
    <text evidence="2">Belongs to the HesA/MoeB/ThiF family.</text>
</comment>
<dbReference type="KEGG" id="xba:C7S18_09355"/>
<keyword evidence="5" id="KW-0067">ATP-binding</keyword>
<dbReference type="Gene3D" id="3.40.50.720">
    <property type="entry name" value="NAD(P)-binding Rossmann-like Domain"/>
    <property type="match status" value="1"/>
</dbReference>
<reference evidence="15 16" key="1">
    <citation type="submission" date="2018-03" db="EMBL/GenBank/DDBJ databases">
        <title>Ahniella affigens gen. nov., sp. nov., a gammaproteobacterium isolated from sandy soil near a stream.</title>
        <authorList>
            <person name="Ko Y."/>
            <person name="Kim J.-H."/>
        </authorList>
    </citation>
    <scope>NUCLEOTIDE SEQUENCE [LARGE SCALE GENOMIC DNA]</scope>
    <source>
        <strain evidence="15 16">D13</strain>
    </source>
</reference>
<dbReference type="SUPFAM" id="SSF69572">
    <property type="entry name" value="Activating enzymes of the ubiquitin-like proteins"/>
    <property type="match status" value="1"/>
</dbReference>
<reference evidence="15 16" key="2">
    <citation type="submission" date="2018-03" db="EMBL/GenBank/DDBJ databases">
        <authorList>
            <person name="Keele B.F."/>
        </authorList>
    </citation>
    <scope>NUCLEOTIDE SEQUENCE [LARGE SCALE GENOMIC DNA]</scope>
    <source>
        <strain evidence="15 16">D13</strain>
    </source>
</reference>
<evidence type="ECO:0000256" key="8">
    <source>
        <dbReference type="ARBA" id="ARBA00063809"/>
    </source>
</evidence>
<dbReference type="InterPro" id="IPR001763">
    <property type="entry name" value="Rhodanese-like_dom"/>
</dbReference>
<evidence type="ECO:0000256" key="12">
    <source>
        <dbReference type="ARBA" id="ARBA00075328"/>
    </source>
</evidence>
<feature type="domain" description="Rhodanese" evidence="14">
    <location>
        <begin position="24"/>
        <end position="112"/>
    </location>
</feature>
<name>A0A2P1PRD5_9GAMM</name>
<dbReference type="InterPro" id="IPR000594">
    <property type="entry name" value="ThiF_NAD_FAD-bd"/>
</dbReference>
<dbReference type="PANTHER" id="PTHR10953:SF102">
    <property type="entry name" value="ADENYLYLTRANSFERASE AND SULFURTRANSFERASE MOCS3"/>
    <property type="match status" value="1"/>
</dbReference>
<comment type="subunit">
    <text evidence="8">Homodimer. Forms a stable heterotetrameric complex of 2 MoeB and 2 MoaD during adenylation of MoaD.</text>
</comment>
<evidence type="ECO:0000256" key="1">
    <source>
        <dbReference type="ARBA" id="ARBA00005046"/>
    </source>
</evidence>
<dbReference type="GO" id="GO:0061605">
    <property type="term" value="F:molybdopterin-synthase adenylyltransferase activity"/>
    <property type="evidence" value="ECO:0007669"/>
    <property type="project" value="UniProtKB-EC"/>
</dbReference>
<dbReference type="GO" id="GO:0008146">
    <property type="term" value="F:sulfotransferase activity"/>
    <property type="evidence" value="ECO:0007669"/>
    <property type="project" value="TreeGrafter"/>
</dbReference>
<comment type="pathway">
    <text evidence="1">Cofactor biosynthesis; molybdopterin biosynthesis.</text>
</comment>
<evidence type="ECO:0000256" key="3">
    <source>
        <dbReference type="ARBA" id="ARBA00022679"/>
    </source>
</evidence>
<evidence type="ECO:0000313" key="15">
    <source>
        <dbReference type="EMBL" id="AVP97388.1"/>
    </source>
</evidence>
<evidence type="ECO:0000256" key="13">
    <source>
        <dbReference type="ARBA" id="ARBA00078531"/>
    </source>
</evidence>
<organism evidence="15 16">
    <name type="scientific">Ahniella affigens</name>
    <dbReference type="NCBI Taxonomy" id="2021234"/>
    <lineage>
        <taxon>Bacteria</taxon>
        <taxon>Pseudomonadati</taxon>
        <taxon>Pseudomonadota</taxon>
        <taxon>Gammaproteobacteria</taxon>
        <taxon>Lysobacterales</taxon>
        <taxon>Rhodanobacteraceae</taxon>
        <taxon>Ahniella</taxon>
    </lineage>
</organism>
<evidence type="ECO:0000256" key="6">
    <source>
        <dbReference type="ARBA" id="ARBA00052218"/>
    </source>
</evidence>
<evidence type="ECO:0000256" key="5">
    <source>
        <dbReference type="ARBA" id="ARBA00022840"/>
    </source>
</evidence>
<dbReference type="InterPro" id="IPR036873">
    <property type="entry name" value="Rhodanese-like_dom_sf"/>
</dbReference>
<evidence type="ECO:0000259" key="14">
    <source>
        <dbReference type="PROSITE" id="PS50206"/>
    </source>
</evidence>
<proteinExistence type="inferred from homology"/>
<dbReference type="Pfam" id="PF00581">
    <property type="entry name" value="Rhodanese"/>
    <property type="match status" value="1"/>
</dbReference>
<sequence>MTALDTDTDADRPSRISITELRADPARWHLIDIREAAECQTGLIAGSVEAPLSLGPDAVLAAADHSGRIANLLVCASGRRCERLLAQPAFSGFAILEGGVQAWTAAGLPLTSPAARCAIPASDERYLRHHLLPQVGRAGQERLRQSKVTVIGAGGLGSPTSLYLAAAGVGHLRLIDFDRVDRSNLQRQVLHTDARVGMAKVESAKHTLTALNPDITVEAIDARLNADNAAALLAGADLIIDGADNFPTRYLLNDTALSLGIPWVYGAVQAFAGQVAVFTPHRDDQAPCYRCLFPEAPGPGEAPNCAEAGVLGALPGLIGSLQATEALKHLIGIEPVLYGTLLTVDALSMQFHKIRLTKDPDCDHKKIKSSKP</sequence>
<dbReference type="CDD" id="cd00158">
    <property type="entry name" value="RHOD"/>
    <property type="match status" value="1"/>
</dbReference>
<accession>A0A2P1PRD5</accession>
<dbReference type="Gene3D" id="3.40.250.10">
    <property type="entry name" value="Rhodanese-like domain"/>
    <property type="match status" value="1"/>
</dbReference>
<evidence type="ECO:0000256" key="11">
    <source>
        <dbReference type="ARBA" id="ARBA00075110"/>
    </source>
</evidence>
<comment type="catalytic activity">
    <reaction evidence="6">
        <text>[molybdopterin-synthase sulfur-carrier protein]-C-terminal Gly-Gly + ATP + H(+) = [molybdopterin-synthase sulfur-carrier protein]-C-terminal Gly-Gly-AMP + diphosphate</text>
        <dbReference type="Rhea" id="RHEA:43616"/>
        <dbReference type="Rhea" id="RHEA-COMP:12159"/>
        <dbReference type="Rhea" id="RHEA-COMP:12202"/>
        <dbReference type="ChEBI" id="CHEBI:15378"/>
        <dbReference type="ChEBI" id="CHEBI:30616"/>
        <dbReference type="ChEBI" id="CHEBI:33019"/>
        <dbReference type="ChEBI" id="CHEBI:90618"/>
        <dbReference type="ChEBI" id="CHEBI:90778"/>
        <dbReference type="EC" id="2.7.7.80"/>
    </reaction>
</comment>
<keyword evidence="4" id="KW-0547">Nucleotide-binding</keyword>
<evidence type="ECO:0000256" key="4">
    <source>
        <dbReference type="ARBA" id="ARBA00022741"/>
    </source>
</evidence>
<dbReference type="Pfam" id="PF00899">
    <property type="entry name" value="ThiF"/>
    <property type="match status" value="1"/>
</dbReference>
<evidence type="ECO:0000256" key="7">
    <source>
        <dbReference type="ARBA" id="ARBA00055169"/>
    </source>
</evidence>
<dbReference type="GO" id="GO:0004792">
    <property type="term" value="F:thiosulfate-cyanide sulfurtransferase activity"/>
    <property type="evidence" value="ECO:0007669"/>
    <property type="project" value="TreeGrafter"/>
</dbReference>
<dbReference type="SUPFAM" id="SSF52821">
    <property type="entry name" value="Rhodanese/Cell cycle control phosphatase"/>
    <property type="match status" value="1"/>
</dbReference>
<dbReference type="Proteomes" id="UP000241074">
    <property type="component" value="Chromosome"/>
</dbReference>
<dbReference type="CDD" id="cd00757">
    <property type="entry name" value="ThiF_MoeB_HesA_family"/>
    <property type="match status" value="1"/>
</dbReference>
<dbReference type="AlphaFoldDB" id="A0A2P1PRD5"/>
<dbReference type="OrthoDB" id="9804286at2"/>
<dbReference type="InterPro" id="IPR035985">
    <property type="entry name" value="Ubiquitin-activating_enz"/>
</dbReference>
<protein>
    <recommendedName>
        <fullName evidence="10">Molybdopterin-synthase adenylyltransferase</fullName>
        <ecNumber evidence="9">2.7.7.80</ecNumber>
    </recommendedName>
    <alternativeName>
        <fullName evidence="13">MoaD protein adenylase</fullName>
    </alternativeName>
    <alternativeName>
        <fullName evidence="11">Molybdopterin-converting factor subunit 1 adenylase</fullName>
    </alternativeName>
    <alternativeName>
        <fullName evidence="12">Sulfur carrier protein MoaD adenylyltransferase</fullName>
    </alternativeName>
</protein>
<evidence type="ECO:0000313" key="16">
    <source>
        <dbReference type="Proteomes" id="UP000241074"/>
    </source>
</evidence>
<dbReference type="NCBIfam" id="NF004281">
    <property type="entry name" value="PRK05690.1"/>
    <property type="match status" value="1"/>
</dbReference>
<dbReference type="FunFam" id="3.40.50.720:FF:000033">
    <property type="entry name" value="Adenylyltransferase and sulfurtransferase MOCS3"/>
    <property type="match status" value="1"/>
</dbReference>
<dbReference type="GO" id="GO:0005524">
    <property type="term" value="F:ATP binding"/>
    <property type="evidence" value="ECO:0007669"/>
    <property type="project" value="UniProtKB-KW"/>
</dbReference>
<gene>
    <name evidence="15" type="ORF">C7S18_09355</name>
</gene>
<evidence type="ECO:0000256" key="10">
    <source>
        <dbReference type="ARBA" id="ARBA00073635"/>
    </source>
</evidence>
<dbReference type="PROSITE" id="PS50206">
    <property type="entry name" value="RHODANESE_3"/>
    <property type="match status" value="1"/>
</dbReference>
<evidence type="ECO:0000256" key="9">
    <source>
        <dbReference type="ARBA" id="ARBA00066884"/>
    </source>
</evidence>
<keyword evidence="16" id="KW-1185">Reference proteome</keyword>